<keyword evidence="1 3" id="KW-0315">Glutamine amidotransferase</keyword>
<proteinExistence type="predicted"/>
<organism evidence="3 4">
    <name type="scientific">Vibrio agarilyticus</name>
    <dbReference type="NCBI Taxonomy" id="2726741"/>
    <lineage>
        <taxon>Bacteria</taxon>
        <taxon>Pseudomonadati</taxon>
        <taxon>Pseudomonadota</taxon>
        <taxon>Gammaproteobacteria</taxon>
        <taxon>Vibrionales</taxon>
        <taxon>Vibrionaceae</taxon>
        <taxon>Vibrio</taxon>
    </lineage>
</organism>
<dbReference type="PANTHER" id="PTHR42824:SF1">
    <property type="entry name" value="GLUTAMINE AMIDOTRANSFERASE YAFJ-RELATED"/>
    <property type="match status" value="1"/>
</dbReference>
<evidence type="ECO:0000313" key="3">
    <source>
        <dbReference type="EMBL" id="NLS13183.1"/>
    </source>
</evidence>
<protein>
    <submittedName>
        <fullName evidence="3">Class II glutamine amidotransferase</fullName>
    </submittedName>
</protein>
<dbReference type="EMBL" id="JABAIK010000008">
    <property type="protein sequence ID" value="NLS13183.1"/>
    <property type="molecule type" value="Genomic_DNA"/>
</dbReference>
<feature type="domain" description="Glutamine amidotransferase type-2" evidence="2">
    <location>
        <begin position="2"/>
        <end position="279"/>
    </location>
</feature>
<dbReference type="SUPFAM" id="SSF56235">
    <property type="entry name" value="N-terminal nucleophile aminohydrolases (Ntn hydrolases)"/>
    <property type="match status" value="1"/>
</dbReference>
<dbReference type="RefSeq" id="WP_168836278.1">
    <property type="nucleotide sequence ID" value="NZ_JABAIK010000008.1"/>
</dbReference>
<name>A0A7X8TS18_9VIBR</name>
<dbReference type="InterPro" id="IPR026869">
    <property type="entry name" value="EgtC-like"/>
</dbReference>
<keyword evidence="4" id="KW-1185">Reference proteome</keyword>
<comment type="caution">
    <text evidence="3">The sequence shown here is derived from an EMBL/GenBank/DDBJ whole genome shotgun (WGS) entry which is preliminary data.</text>
</comment>
<dbReference type="CDD" id="cd01908">
    <property type="entry name" value="YafJ"/>
    <property type="match status" value="1"/>
</dbReference>
<accession>A0A7X8TS18</accession>
<keyword evidence="3" id="KW-0808">Transferase</keyword>
<dbReference type="InterPro" id="IPR029055">
    <property type="entry name" value="Ntn_hydrolases_N"/>
</dbReference>
<dbReference type="PROSITE" id="PS51278">
    <property type="entry name" value="GATASE_TYPE_2"/>
    <property type="match status" value="1"/>
</dbReference>
<dbReference type="PANTHER" id="PTHR42824">
    <property type="entry name" value="GLUTAMINE AMIDOTRANSFERASE"/>
    <property type="match status" value="1"/>
</dbReference>
<reference evidence="3 4" key="1">
    <citation type="submission" date="2020-04" db="EMBL/GenBank/DDBJ databases">
        <title>Vibrio sp. SM6, a novel species isolated from seawater.</title>
        <authorList>
            <person name="Wang X."/>
        </authorList>
    </citation>
    <scope>NUCLEOTIDE SEQUENCE [LARGE SCALE GENOMIC DNA]</scope>
    <source>
        <strain evidence="3 4">SM6</strain>
    </source>
</reference>
<dbReference type="Gene3D" id="3.60.20.10">
    <property type="entry name" value="Glutamine Phosphoribosylpyrophosphate, subunit 1, domain 1"/>
    <property type="match status" value="1"/>
</dbReference>
<evidence type="ECO:0000313" key="4">
    <source>
        <dbReference type="Proteomes" id="UP000535589"/>
    </source>
</evidence>
<sequence length="279" mass="31664">MCELLGMSANVPTDICFSFTGLMQRGGRTGPHRDGWGITFYEGKGCRSFKDPNPSFDSKIAQLVQNYPIKSCAVISHIRQANRGGVSLENTHPFTRELWGRYWTFAHNGQLTDFQNLACGRFEPVGQTDSERAFCWLLNQLELQFDARPDNAILFEFIASCCDSLKEMGVFNMLLSDGEYLLTYCTNHLYWLTRKAPFGHATLLDEDVEVNFQEQTSPNDVVSVIATQPLTANEAWQRMKPGEYNLFYFGQRQLTNVDRLSAVDFAEAKPRDQSPTQPL</sequence>
<dbReference type="Proteomes" id="UP000535589">
    <property type="component" value="Unassembled WGS sequence"/>
</dbReference>
<gene>
    <name evidence="3" type="ORF">HGP28_09800</name>
</gene>
<dbReference type="AlphaFoldDB" id="A0A7X8TS18"/>
<evidence type="ECO:0000259" key="2">
    <source>
        <dbReference type="PROSITE" id="PS51278"/>
    </source>
</evidence>
<dbReference type="Pfam" id="PF13230">
    <property type="entry name" value="GATase_4"/>
    <property type="match status" value="1"/>
</dbReference>
<evidence type="ECO:0000256" key="1">
    <source>
        <dbReference type="ARBA" id="ARBA00022962"/>
    </source>
</evidence>
<dbReference type="InterPro" id="IPR017932">
    <property type="entry name" value="GATase_2_dom"/>
</dbReference>
<dbReference type="GO" id="GO:0016740">
    <property type="term" value="F:transferase activity"/>
    <property type="evidence" value="ECO:0007669"/>
    <property type="project" value="UniProtKB-KW"/>
</dbReference>